<dbReference type="InterPro" id="IPR050266">
    <property type="entry name" value="AB_hydrolase_sf"/>
</dbReference>
<dbReference type="AlphaFoldDB" id="A0A2P8E2W6"/>
<evidence type="ECO:0000259" key="3">
    <source>
        <dbReference type="Pfam" id="PF00561"/>
    </source>
</evidence>
<dbReference type="EMBL" id="PYGF01000006">
    <property type="protein sequence ID" value="PSL03819.1"/>
    <property type="molecule type" value="Genomic_DNA"/>
</dbReference>
<dbReference type="PANTHER" id="PTHR43798">
    <property type="entry name" value="MONOACYLGLYCEROL LIPASE"/>
    <property type="match status" value="1"/>
</dbReference>
<dbReference type="InterPro" id="IPR029058">
    <property type="entry name" value="AB_hydrolase_fold"/>
</dbReference>
<evidence type="ECO:0000313" key="5">
    <source>
        <dbReference type="Proteomes" id="UP000240708"/>
    </source>
</evidence>
<dbReference type="Gene3D" id="3.40.50.1820">
    <property type="entry name" value="alpha/beta hydrolase"/>
    <property type="match status" value="1"/>
</dbReference>
<evidence type="ECO:0000313" key="4">
    <source>
        <dbReference type="EMBL" id="PSL03819.1"/>
    </source>
</evidence>
<dbReference type="Pfam" id="PF00561">
    <property type="entry name" value="Abhydrolase_1"/>
    <property type="match status" value="1"/>
</dbReference>
<dbReference type="PANTHER" id="PTHR43798:SF33">
    <property type="entry name" value="HYDROLASE, PUTATIVE (AFU_ORTHOLOGUE AFUA_2G14860)-RELATED"/>
    <property type="match status" value="1"/>
</dbReference>
<dbReference type="Proteomes" id="UP000240708">
    <property type="component" value="Unassembled WGS sequence"/>
</dbReference>
<dbReference type="InterPro" id="IPR000073">
    <property type="entry name" value="AB_hydrolase_1"/>
</dbReference>
<dbReference type="GO" id="GO:0006508">
    <property type="term" value="P:proteolysis"/>
    <property type="evidence" value="ECO:0007669"/>
    <property type="project" value="InterPro"/>
</dbReference>
<dbReference type="InterPro" id="IPR002410">
    <property type="entry name" value="Peptidase_S33"/>
</dbReference>
<evidence type="ECO:0000256" key="2">
    <source>
        <dbReference type="ARBA" id="ARBA00022801"/>
    </source>
</evidence>
<organism evidence="4 5">
    <name type="scientific">Cecembia rubra</name>
    <dbReference type="NCBI Taxonomy" id="1485585"/>
    <lineage>
        <taxon>Bacteria</taxon>
        <taxon>Pseudomonadati</taxon>
        <taxon>Bacteroidota</taxon>
        <taxon>Cytophagia</taxon>
        <taxon>Cytophagales</taxon>
        <taxon>Cyclobacteriaceae</taxon>
        <taxon>Cecembia</taxon>
    </lineage>
</organism>
<dbReference type="OrthoDB" id="9796770at2"/>
<name>A0A2P8E2W6_9BACT</name>
<gene>
    <name evidence="4" type="ORF">CLV48_10658</name>
</gene>
<protein>
    <submittedName>
        <fullName evidence="4">Pimeloyl-ACP methyl ester carboxylesterase</fullName>
    </submittedName>
</protein>
<dbReference type="GO" id="GO:0008233">
    <property type="term" value="F:peptidase activity"/>
    <property type="evidence" value="ECO:0007669"/>
    <property type="project" value="InterPro"/>
</dbReference>
<sequence length="353" mass="41387">MKQTVLKIYIQALFFGMVFSACTSTKKIKTSSGISEINYLEINDRKQYVLIRGKDINNPILLFLHGGPGASATALLRKFNHELEDDFTVVYWDQRAAGKSFSKHITKEEITVENYIKDVEWLVDYLKNRFEKEKVFLVGHSWGSRLGMYAVQRNPENYSAFVGIGQELHAYRGELLSYHYTLQKAEERGHKKALKELEEMGPPQSGHYKDMYATGFWGGVRQKHWLLKFGGERYQKTTYIDWIFSIWFSREYSFADLIRYGKGSAFSAGNIIFDEQFNDIDFFKEIQKVEVPVYFISGAYDYNTPWELVKEYVDHLSAPHKEFILFEKSGHSPVFEEPRKFNHEIRRIYNEIK</sequence>
<accession>A0A2P8E2W6</accession>
<proteinExistence type="inferred from homology"/>
<comment type="caution">
    <text evidence="4">The sequence shown here is derived from an EMBL/GenBank/DDBJ whole genome shotgun (WGS) entry which is preliminary data.</text>
</comment>
<reference evidence="4 5" key="1">
    <citation type="submission" date="2018-03" db="EMBL/GenBank/DDBJ databases">
        <title>Genomic Encyclopedia of Archaeal and Bacterial Type Strains, Phase II (KMG-II): from individual species to whole genera.</title>
        <authorList>
            <person name="Goeker M."/>
        </authorList>
    </citation>
    <scope>NUCLEOTIDE SEQUENCE [LARGE SCALE GENOMIC DNA]</scope>
    <source>
        <strain evidence="4 5">DSM 28057</strain>
    </source>
</reference>
<evidence type="ECO:0000256" key="1">
    <source>
        <dbReference type="ARBA" id="ARBA00010088"/>
    </source>
</evidence>
<dbReference type="RefSeq" id="WP_106567500.1">
    <property type="nucleotide sequence ID" value="NZ_PYGF01000006.1"/>
</dbReference>
<keyword evidence="2" id="KW-0378">Hydrolase</keyword>
<feature type="domain" description="AB hydrolase-1" evidence="3">
    <location>
        <begin position="59"/>
        <end position="176"/>
    </location>
</feature>
<dbReference type="SUPFAM" id="SSF53474">
    <property type="entry name" value="alpha/beta-Hydrolases"/>
    <property type="match status" value="1"/>
</dbReference>
<dbReference type="PRINTS" id="PR00793">
    <property type="entry name" value="PROAMNOPTASE"/>
</dbReference>
<keyword evidence="5" id="KW-1185">Reference proteome</keyword>
<comment type="similarity">
    <text evidence="1">Belongs to the peptidase S33 family.</text>
</comment>
<dbReference type="PROSITE" id="PS51257">
    <property type="entry name" value="PROKAR_LIPOPROTEIN"/>
    <property type="match status" value="1"/>
</dbReference>
<dbReference type="GO" id="GO:0016020">
    <property type="term" value="C:membrane"/>
    <property type="evidence" value="ECO:0007669"/>
    <property type="project" value="TreeGrafter"/>
</dbReference>